<evidence type="ECO:0000256" key="4">
    <source>
        <dbReference type="ARBA" id="ARBA00022989"/>
    </source>
</evidence>
<evidence type="ECO:0000256" key="1">
    <source>
        <dbReference type="ARBA" id="ARBA00004141"/>
    </source>
</evidence>
<dbReference type="Pfam" id="PF04515">
    <property type="entry name" value="Choline_transpo"/>
    <property type="match status" value="1"/>
</dbReference>
<sequence length="89" mass="9462">MQQLLSFCCLECLEEIVQYLTKKAYIMTAIHGKALCPSGKRGARLLWMNLLDVVAVDGIGGLGIAGAGFLILMICMGVGIGINYAGLKV</sequence>
<evidence type="ECO:0000313" key="8">
    <source>
        <dbReference type="Proteomes" id="UP000292052"/>
    </source>
</evidence>
<dbReference type="AlphaFoldDB" id="A0A482W2M7"/>
<evidence type="ECO:0000256" key="5">
    <source>
        <dbReference type="ARBA" id="ARBA00023136"/>
    </source>
</evidence>
<organism evidence="7 8">
    <name type="scientific">Asbolus verrucosus</name>
    <name type="common">Desert ironclad beetle</name>
    <dbReference type="NCBI Taxonomy" id="1661398"/>
    <lineage>
        <taxon>Eukaryota</taxon>
        <taxon>Metazoa</taxon>
        <taxon>Ecdysozoa</taxon>
        <taxon>Arthropoda</taxon>
        <taxon>Hexapoda</taxon>
        <taxon>Insecta</taxon>
        <taxon>Pterygota</taxon>
        <taxon>Neoptera</taxon>
        <taxon>Endopterygota</taxon>
        <taxon>Coleoptera</taxon>
        <taxon>Polyphaga</taxon>
        <taxon>Cucujiformia</taxon>
        <taxon>Tenebrionidae</taxon>
        <taxon>Pimeliinae</taxon>
        <taxon>Asbolus</taxon>
    </lineage>
</organism>
<dbReference type="GO" id="GO:0005886">
    <property type="term" value="C:plasma membrane"/>
    <property type="evidence" value="ECO:0007669"/>
    <property type="project" value="UniProtKB-SubCell"/>
</dbReference>
<keyword evidence="8" id="KW-1185">Reference proteome</keyword>
<evidence type="ECO:0000256" key="6">
    <source>
        <dbReference type="RuleBase" id="RU368066"/>
    </source>
</evidence>
<evidence type="ECO:0000256" key="3">
    <source>
        <dbReference type="ARBA" id="ARBA00022692"/>
    </source>
</evidence>
<comment type="caution">
    <text evidence="6">Lacks conserved residue(s) required for the propagation of feature annotation.</text>
</comment>
<dbReference type="InterPro" id="IPR007603">
    <property type="entry name" value="Choline_transptr-like"/>
</dbReference>
<dbReference type="GO" id="GO:0022857">
    <property type="term" value="F:transmembrane transporter activity"/>
    <property type="evidence" value="ECO:0007669"/>
    <property type="project" value="UniProtKB-UniRule"/>
</dbReference>
<evidence type="ECO:0000256" key="2">
    <source>
        <dbReference type="ARBA" id="ARBA00007168"/>
    </source>
</evidence>
<reference evidence="7 8" key="1">
    <citation type="submission" date="2017-03" db="EMBL/GenBank/DDBJ databases">
        <title>Genome of the blue death feigning beetle - Asbolus verrucosus.</title>
        <authorList>
            <person name="Rider S.D."/>
        </authorList>
    </citation>
    <scope>NUCLEOTIDE SEQUENCE [LARGE SCALE GENOMIC DNA]</scope>
    <source>
        <strain evidence="7">Butters</strain>
        <tissue evidence="7">Head and leg muscle</tissue>
    </source>
</reference>
<proteinExistence type="inferred from homology"/>
<comment type="similarity">
    <text evidence="2 6">Belongs to the CTL (choline transporter-like) family.</text>
</comment>
<comment type="function">
    <text evidence="6">Choline transporter.</text>
</comment>
<dbReference type="PANTHER" id="PTHR12385:SF96">
    <property type="entry name" value="CHOLINE TRANSPORTER-LIKE PROTEIN"/>
    <property type="match status" value="1"/>
</dbReference>
<evidence type="ECO:0000313" key="7">
    <source>
        <dbReference type="EMBL" id="RZC38798.1"/>
    </source>
</evidence>
<dbReference type="OrthoDB" id="420519at2759"/>
<comment type="subcellular location">
    <subcellularLocation>
        <location evidence="6">Cell membrane</location>
        <topology evidence="6">Multi-pass membrane protein</topology>
    </subcellularLocation>
    <subcellularLocation>
        <location evidence="1">Membrane</location>
        <topology evidence="1">Multi-pass membrane protein</topology>
    </subcellularLocation>
</comment>
<protein>
    <recommendedName>
        <fullName evidence="6">Choline transporter-like protein</fullName>
    </recommendedName>
</protein>
<dbReference type="EMBL" id="QDEB01039964">
    <property type="protein sequence ID" value="RZC38798.1"/>
    <property type="molecule type" value="Genomic_DNA"/>
</dbReference>
<keyword evidence="3 6" id="KW-0812">Transmembrane</keyword>
<keyword evidence="5 6" id="KW-0472">Membrane</keyword>
<keyword evidence="4 6" id="KW-1133">Transmembrane helix</keyword>
<feature type="transmembrane region" description="Helical" evidence="6">
    <location>
        <begin position="59"/>
        <end position="85"/>
    </location>
</feature>
<gene>
    <name evidence="7" type="ORF">BDFB_013917</name>
</gene>
<name>A0A482W2M7_ASBVE</name>
<comment type="caution">
    <text evidence="7">The sequence shown here is derived from an EMBL/GenBank/DDBJ whole genome shotgun (WGS) entry which is preliminary data.</text>
</comment>
<dbReference type="PANTHER" id="PTHR12385">
    <property type="entry name" value="CHOLINE TRANSPORTER-LIKE (SLC FAMILY 44)"/>
    <property type="match status" value="1"/>
</dbReference>
<accession>A0A482W2M7</accession>
<dbReference type="Proteomes" id="UP000292052">
    <property type="component" value="Unassembled WGS sequence"/>
</dbReference>